<sequence length="74" mass="8701">MQQMWDFRLNGDYCDAFLRVRGKKGTVKAHRLVLATASEYLNSRMSKNMINLPQDLDLDSVDRVVEYIYRDSEI</sequence>
<dbReference type="Pfam" id="PF00651">
    <property type="entry name" value="BTB"/>
    <property type="match status" value="1"/>
</dbReference>
<evidence type="ECO:0000313" key="3">
    <source>
        <dbReference type="Proteomes" id="UP001626550"/>
    </source>
</evidence>
<dbReference type="PROSITE" id="PS50097">
    <property type="entry name" value="BTB"/>
    <property type="match status" value="1"/>
</dbReference>
<dbReference type="InterPro" id="IPR011333">
    <property type="entry name" value="SKP1/BTB/POZ_sf"/>
</dbReference>
<dbReference type="Gene3D" id="3.30.710.10">
    <property type="entry name" value="Potassium Channel Kv1.1, Chain A"/>
    <property type="match status" value="1"/>
</dbReference>
<organism evidence="2 3">
    <name type="scientific">Cichlidogyrus casuarinus</name>
    <dbReference type="NCBI Taxonomy" id="1844966"/>
    <lineage>
        <taxon>Eukaryota</taxon>
        <taxon>Metazoa</taxon>
        <taxon>Spiralia</taxon>
        <taxon>Lophotrochozoa</taxon>
        <taxon>Platyhelminthes</taxon>
        <taxon>Monogenea</taxon>
        <taxon>Monopisthocotylea</taxon>
        <taxon>Dactylogyridea</taxon>
        <taxon>Ancyrocephalidae</taxon>
        <taxon>Cichlidogyrus</taxon>
    </lineage>
</organism>
<reference evidence="2 3" key="1">
    <citation type="submission" date="2024-11" db="EMBL/GenBank/DDBJ databases">
        <title>Adaptive evolution of stress response genes in parasites aligns with host niche diversity.</title>
        <authorList>
            <person name="Hahn C."/>
            <person name="Resl P."/>
        </authorList>
    </citation>
    <scope>NUCLEOTIDE SEQUENCE [LARGE SCALE GENOMIC DNA]</scope>
    <source>
        <strain evidence="2">EGGRZ-B1_66</strain>
        <tissue evidence="2">Body</tissue>
    </source>
</reference>
<protein>
    <recommendedName>
        <fullName evidence="1">BTB domain-containing protein</fullName>
    </recommendedName>
</protein>
<proteinExistence type="predicted"/>
<feature type="domain" description="BTB" evidence="1">
    <location>
        <begin position="14"/>
        <end position="74"/>
    </location>
</feature>
<dbReference type="SUPFAM" id="SSF54695">
    <property type="entry name" value="POZ domain"/>
    <property type="match status" value="1"/>
</dbReference>
<evidence type="ECO:0000259" key="1">
    <source>
        <dbReference type="PROSITE" id="PS50097"/>
    </source>
</evidence>
<evidence type="ECO:0000313" key="2">
    <source>
        <dbReference type="EMBL" id="KAL3308649.1"/>
    </source>
</evidence>
<name>A0ABD2PMZ5_9PLAT</name>
<dbReference type="Proteomes" id="UP001626550">
    <property type="component" value="Unassembled WGS sequence"/>
</dbReference>
<accession>A0ABD2PMZ5</accession>
<dbReference type="EMBL" id="JBJKFK010004912">
    <property type="protein sequence ID" value="KAL3308649.1"/>
    <property type="molecule type" value="Genomic_DNA"/>
</dbReference>
<dbReference type="AlphaFoldDB" id="A0ABD2PMZ5"/>
<gene>
    <name evidence="2" type="ORF">Ciccas_012815</name>
</gene>
<keyword evidence="3" id="KW-1185">Reference proteome</keyword>
<comment type="caution">
    <text evidence="2">The sequence shown here is derived from an EMBL/GenBank/DDBJ whole genome shotgun (WGS) entry which is preliminary data.</text>
</comment>
<dbReference type="CDD" id="cd18186">
    <property type="entry name" value="BTB_POZ_ZBTB_KLHL-like"/>
    <property type="match status" value="1"/>
</dbReference>
<dbReference type="InterPro" id="IPR000210">
    <property type="entry name" value="BTB/POZ_dom"/>
</dbReference>